<name>A0A2T6BR21_9FLAO</name>
<proteinExistence type="predicted"/>
<evidence type="ECO:0000313" key="2">
    <source>
        <dbReference type="Proteomes" id="UP000244090"/>
    </source>
</evidence>
<dbReference type="AlphaFoldDB" id="A0A2T6BR21"/>
<keyword evidence="2" id="KW-1185">Reference proteome</keyword>
<reference evidence="1 2" key="1">
    <citation type="submission" date="2018-04" db="EMBL/GenBank/DDBJ databases">
        <title>Genomic Encyclopedia of Archaeal and Bacterial Type Strains, Phase II (KMG-II): from individual species to whole genera.</title>
        <authorList>
            <person name="Goeker M."/>
        </authorList>
    </citation>
    <scope>NUCLEOTIDE SEQUENCE [LARGE SCALE GENOMIC DNA]</scope>
    <source>
        <strain evidence="1 2">DSM 25731</strain>
    </source>
</reference>
<dbReference type="EMBL" id="QBKT01000013">
    <property type="protein sequence ID" value="PTX58530.1"/>
    <property type="molecule type" value="Genomic_DNA"/>
</dbReference>
<accession>A0A2T6BR21</accession>
<sequence length="45" mass="5576">MCEITPQKEYQYIQALTKKMKLLRKVHKKKPFKFKELKGFLSFLW</sequence>
<dbReference type="Proteomes" id="UP000244090">
    <property type="component" value="Unassembled WGS sequence"/>
</dbReference>
<protein>
    <submittedName>
        <fullName evidence="1">Uncharacterized protein</fullName>
    </submittedName>
</protein>
<organism evidence="1 2">
    <name type="scientific">Kordia periserrulae</name>
    <dbReference type="NCBI Taxonomy" id="701523"/>
    <lineage>
        <taxon>Bacteria</taxon>
        <taxon>Pseudomonadati</taxon>
        <taxon>Bacteroidota</taxon>
        <taxon>Flavobacteriia</taxon>
        <taxon>Flavobacteriales</taxon>
        <taxon>Flavobacteriaceae</taxon>
        <taxon>Kordia</taxon>
    </lineage>
</organism>
<comment type="caution">
    <text evidence="1">The sequence shown here is derived from an EMBL/GenBank/DDBJ whole genome shotgun (WGS) entry which is preliminary data.</text>
</comment>
<gene>
    <name evidence="1" type="ORF">C8N46_11320</name>
</gene>
<evidence type="ECO:0000313" key="1">
    <source>
        <dbReference type="EMBL" id="PTX58530.1"/>
    </source>
</evidence>